<dbReference type="SMART" id="SM00419">
    <property type="entry name" value="HTH_CRP"/>
    <property type="match status" value="1"/>
</dbReference>
<dbReference type="RefSeq" id="WP_097019206.1">
    <property type="nucleotide sequence ID" value="NZ_OBDZ01000032.1"/>
</dbReference>
<dbReference type="SUPFAM" id="SSF46785">
    <property type="entry name" value="Winged helix' DNA-binding domain"/>
    <property type="match status" value="1"/>
</dbReference>
<dbReference type="InterPro" id="IPR049874">
    <property type="entry name" value="ROK_cs"/>
</dbReference>
<dbReference type="PANTHER" id="PTHR18964">
    <property type="entry name" value="ROK (REPRESSOR, ORF, KINASE) FAMILY"/>
    <property type="match status" value="1"/>
</dbReference>
<evidence type="ECO:0000259" key="4">
    <source>
        <dbReference type="SMART" id="SM00419"/>
    </source>
</evidence>
<dbReference type="InterPro" id="IPR000600">
    <property type="entry name" value="ROK"/>
</dbReference>
<dbReference type="GO" id="GO:0042732">
    <property type="term" value="P:D-xylose metabolic process"/>
    <property type="evidence" value="ECO:0007669"/>
    <property type="project" value="UniProtKB-KW"/>
</dbReference>
<dbReference type="SUPFAM" id="SSF53067">
    <property type="entry name" value="Actin-like ATPase domain"/>
    <property type="match status" value="1"/>
</dbReference>
<dbReference type="GO" id="GO:0006355">
    <property type="term" value="P:regulation of DNA-templated transcription"/>
    <property type="evidence" value="ECO:0007669"/>
    <property type="project" value="InterPro"/>
</dbReference>
<evidence type="ECO:0000256" key="1">
    <source>
        <dbReference type="ARBA" id="ARBA00002486"/>
    </source>
</evidence>
<proteinExistence type="inferred from homology"/>
<dbReference type="GO" id="GO:0003677">
    <property type="term" value="F:DNA binding"/>
    <property type="evidence" value="ECO:0007669"/>
    <property type="project" value="InterPro"/>
</dbReference>
<reference evidence="6" key="1">
    <citation type="submission" date="2017-09" db="EMBL/GenBank/DDBJ databases">
        <authorList>
            <person name="Varghese N."/>
            <person name="Submissions S."/>
        </authorList>
    </citation>
    <scope>NUCLEOTIDE SEQUENCE [LARGE SCALE GENOMIC DNA]</scope>
    <source>
        <strain evidence="6">MSL47</strain>
    </source>
</reference>
<dbReference type="OrthoDB" id="9810372at2"/>
<dbReference type="Gene3D" id="3.30.420.40">
    <property type="match status" value="2"/>
</dbReference>
<dbReference type="InterPro" id="IPR036388">
    <property type="entry name" value="WH-like_DNA-bd_sf"/>
</dbReference>
<name>A0A285I6C5_9FIRM</name>
<evidence type="ECO:0000313" key="5">
    <source>
        <dbReference type="EMBL" id="SNY43552.1"/>
    </source>
</evidence>
<comment type="function">
    <text evidence="1">Transcriptional repressor of xylose-utilizing enzymes.</text>
</comment>
<dbReference type="Proteomes" id="UP000219573">
    <property type="component" value="Unassembled WGS sequence"/>
</dbReference>
<evidence type="ECO:0000313" key="6">
    <source>
        <dbReference type="Proteomes" id="UP000219573"/>
    </source>
</evidence>
<dbReference type="EMBL" id="OBDZ01000032">
    <property type="protein sequence ID" value="SNY43552.1"/>
    <property type="molecule type" value="Genomic_DNA"/>
</dbReference>
<accession>A0A285I6C5</accession>
<dbReference type="Gene3D" id="1.10.10.10">
    <property type="entry name" value="Winged helix-like DNA-binding domain superfamily/Winged helix DNA-binding domain"/>
    <property type="match status" value="1"/>
</dbReference>
<organism evidence="5 6">
    <name type="scientific">Orenia metallireducens</name>
    <dbReference type="NCBI Taxonomy" id="1413210"/>
    <lineage>
        <taxon>Bacteria</taxon>
        <taxon>Bacillati</taxon>
        <taxon>Bacillota</taxon>
        <taxon>Clostridia</taxon>
        <taxon>Halanaerobiales</taxon>
        <taxon>Halobacteroidaceae</taxon>
        <taxon>Orenia</taxon>
    </lineage>
</organism>
<dbReference type="PANTHER" id="PTHR18964:SF149">
    <property type="entry name" value="BIFUNCTIONAL UDP-N-ACETYLGLUCOSAMINE 2-EPIMERASE_N-ACETYLMANNOSAMINE KINASE"/>
    <property type="match status" value="1"/>
</dbReference>
<keyword evidence="3" id="KW-0119">Carbohydrate metabolism</keyword>
<evidence type="ECO:0000256" key="3">
    <source>
        <dbReference type="ARBA" id="ARBA00022629"/>
    </source>
</evidence>
<keyword evidence="6" id="KW-1185">Reference proteome</keyword>
<keyword evidence="3" id="KW-0859">Xylose metabolism</keyword>
<feature type="domain" description="HTH crp-type" evidence="4">
    <location>
        <begin position="22"/>
        <end position="77"/>
    </location>
</feature>
<dbReference type="AlphaFoldDB" id="A0A285I6C5"/>
<dbReference type="PROSITE" id="PS01125">
    <property type="entry name" value="ROK"/>
    <property type="match status" value="1"/>
</dbReference>
<comment type="similarity">
    <text evidence="2">Belongs to the ROK (NagC/XylR) family.</text>
</comment>
<dbReference type="Pfam" id="PF00480">
    <property type="entry name" value="ROK"/>
    <property type="match status" value="1"/>
</dbReference>
<dbReference type="InterPro" id="IPR036390">
    <property type="entry name" value="WH_DNA-bd_sf"/>
</dbReference>
<evidence type="ECO:0000256" key="2">
    <source>
        <dbReference type="ARBA" id="ARBA00006479"/>
    </source>
</evidence>
<sequence>MNGLLKGSFDLMKQLNISVILEVIRTKNAISRADIAEITGLTPASVSKITKDLMERGFIQESGLGESSGGRPPVLLTLNPKAGYVIGVNLGPGFLEIVLTDLEANILAESHERLEKIDQDYILESLFTLIENIISNNKIAKEDIIGIGMAVHGVVNSQTGISVFAPHYHWKDVAIKDLIEEKFDIPTFIDNDVRAMALGESWFGVAKGIDNFITINISNGIGSGIMIGGKLHYGVDYSAGELGHTIVDNDGPKCSCGNYGCLESLASNTVIVERARKLIKQGVQTGITSLVKGDLAKLTTTTVCNAANQGDDLAQQLLKDIGRYLGIGITNLLNILNPRMIVIVGDIVKAKSYVFSAILETVEVRALETIAKDTKIVATDLGKNAATIGGVTLVLKELFKGAKLLEKGNK</sequence>
<dbReference type="InterPro" id="IPR012318">
    <property type="entry name" value="HTH_CRP"/>
</dbReference>
<dbReference type="InterPro" id="IPR043129">
    <property type="entry name" value="ATPase_NBD"/>
</dbReference>
<gene>
    <name evidence="5" type="ORF">SAMN06265827_13213</name>
</gene>
<dbReference type="Pfam" id="PF13412">
    <property type="entry name" value="HTH_24"/>
    <property type="match status" value="1"/>
</dbReference>
<protein>
    <submittedName>
        <fullName evidence="5">Transcriptional regulator, MarR family</fullName>
    </submittedName>
</protein>